<evidence type="ECO:0008006" key="4">
    <source>
        <dbReference type="Google" id="ProtNLM"/>
    </source>
</evidence>
<evidence type="ECO:0000313" key="2">
    <source>
        <dbReference type="EMBL" id="GAU92805.1"/>
    </source>
</evidence>
<comment type="caution">
    <text evidence="2">The sequence shown here is derived from an EMBL/GenBank/DDBJ whole genome shotgun (WGS) entry which is preliminary data.</text>
</comment>
<name>A0A1D1UWH9_RAMVA</name>
<sequence>MVHQWSQALSEKNLVDEVFLDCTKAFDRVPHEVLYADDLVAHRVIDKTEDCQAFQECLDQLGDNYIIAGLSLNSDKSQHLRLSFKRSGSVPVPQVWNPTNQNHQKQLERVQKDFLESIRLSKIPKGQHDSDFNQYRQHLAEVQWDNLWMSRAKAVLISAFKIWTDGFPEGHLLLSGPSTTQQQISRVTTRSQNPARVPDGKDLRKELRSLLSVCRDTLTIGMSRQRKLSAEDLRHHQINRLWALDNAKKGNVAPTPLGKADQPTGPGQTKNFCDSISPHDELFMSQTVD</sequence>
<proteinExistence type="predicted"/>
<accession>A0A1D1UWH9</accession>
<feature type="compositionally biased region" description="Polar residues" evidence="1">
    <location>
        <begin position="265"/>
        <end position="274"/>
    </location>
</feature>
<feature type="region of interest" description="Disordered" evidence="1">
    <location>
        <begin position="175"/>
        <end position="199"/>
    </location>
</feature>
<dbReference type="Proteomes" id="UP000186922">
    <property type="component" value="Unassembled WGS sequence"/>
</dbReference>
<keyword evidence="3" id="KW-1185">Reference proteome</keyword>
<reference evidence="2 3" key="1">
    <citation type="journal article" date="2016" name="Nat. Commun.">
        <title>Extremotolerant tardigrade genome and improved radiotolerance of human cultured cells by tardigrade-unique protein.</title>
        <authorList>
            <person name="Hashimoto T."/>
            <person name="Horikawa D.D."/>
            <person name="Saito Y."/>
            <person name="Kuwahara H."/>
            <person name="Kozuka-Hata H."/>
            <person name="Shin-I T."/>
            <person name="Minakuchi Y."/>
            <person name="Ohishi K."/>
            <person name="Motoyama A."/>
            <person name="Aizu T."/>
            <person name="Enomoto A."/>
            <person name="Kondo K."/>
            <person name="Tanaka S."/>
            <person name="Hara Y."/>
            <person name="Koshikawa S."/>
            <person name="Sagara H."/>
            <person name="Miura T."/>
            <person name="Yokobori S."/>
            <person name="Miyagawa K."/>
            <person name="Suzuki Y."/>
            <person name="Kubo T."/>
            <person name="Oyama M."/>
            <person name="Kohara Y."/>
            <person name="Fujiyama A."/>
            <person name="Arakawa K."/>
            <person name="Katayama T."/>
            <person name="Toyoda A."/>
            <person name="Kunieda T."/>
        </authorList>
    </citation>
    <scope>NUCLEOTIDE SEQUENCE [LARGE SCALE GENOMIC DNA]</scope>
    <source>
        <strain evidence="2 3">YOKOZUNA-1</strain>
    </source>
</reference>
<dbReference type="AlphaFoldDB" id="A0A1D1UWH9"/>
<gene>
    <name evidence="2" type="primary">RvY_04839-1</name>
    <name evidence="2" type="synonym">RvY_04839.1</name>
    <name evidence="2" type="ORF">RvY_04839</name>
</gene>
<feature type="compositionally biased region" description="Polar residues" evidence="1">
    <location>
        <begin position="176"/>
        <end position="194"/>
    </location>
</feature>
<dbReference type="OrthoDB" id="5954387at2759"/>
<organism evidence="2 3">
    <name type="scientific">Ramazzottius varieornatus</name>
    <name type="common">Water bear</name>
    <name type="synonym">Tardigrade</name>
    <dbReference type="NCBI Taxonomy" id="947166"/>
    <lineage>
        <taxon>Eukaryota</taxon>
        <taxon>Metazoa</taxon>
        <taxon>Ecdysozoa</taxon>
        <taxon>Tardigrada</taxon>
        <taxon>Eutardigrada</taxon>
        <taxon>Parachela</taxon>
        <taxon>Hypsibioidea</taxon>
        <taxon>Ramazzottiidae</taxon>
        <taxon>Ramazzottius</taxon>
    </lineage>
</organism>
<evidence type="ECO:0000313" key="3">
    <source>
        <dbReference type="Proteomes" id="UP000186922"/>
    </source>
</evidence>
<evidence type="ECO:0000256" key="1">
    <source>
        <dbReference type="SAM" id="MobiDB-lite"/>
    </source>
</evidence>
<dbReference type="EMBL" id="BDGG01000002">
    <property type="protein sequence ID" value="GAU92805.1"/>
    <property type="molecule type" value="Genomic_DNA"/>
</dbReference>
<protein>
    <recommendedName>
        <fullName evidence="4">Reverse transcriptase domain-containing protein</fullName>
    </recommendedName>
</protein>
<feature type="region of interest" description="Disordered" evidence="1">
    <location>
        <begin position="249"/>
        <end position="278"/>
    </location>
</feature>